<comment type="pathway">
    <text evidence="1">Carbohydrate acid metabolism.</text>
</comment>
<keyword evidence="5 9" id="KW-0547">Nucleotide-binding</keyword>
<dbReference type="GO" id="GO:0005524">
    <property type="term" value="F:ATP binding"/>
    <property type="evidence" value="ECO:0007669"/>
    <property type="project" value="UniProtKB-KW"/>
</dbReference>
<dbReference type="Pfam" id="PF01202">
    <property type="entry name" value="SKI"/>
    <property type="match status" value="1"/>
</dbReference>
<dbReference type="Proteomes" id="UP000068905">
    <property type="component" value="Chromosome"/>
</dbReference>
<evidence type="ECO:0000256" key="4">
    <source>
        <dbReference type="ARBA" id="ARBA00022679"/>
    </source>
</evidence>
<dbReference type="PANTHER" id="PTHR43442">
    <property type="entry name" value="GLUCONOKINASE-RELATED"/>
    <property type="match status" value="1"/>
</dbReference>
<evidence type="ECO:0000256" key="3">
    <source>
        <dbReference type="ARBA" id="ARBA00012054"/>
    </source>
</evidence>
<dbReference type="SUPFAM" id="SSF52540">
    <property type="entry name" value="P-loop containing nucleoside triphosphate hydrolases"/>
    <property type="match status" value="1"/>
</dbReference>
<dbReference type="PATRIC" id="fig|1125411.7.peg.1363"/>
<evidence type="ECO:0000313" key="11">
    <source>
        <dbReference type="Proteomes" id="UP000068905"/>
    </source>
</evidence>
<keyword evidence="7 9" id="KW-0067">ATP-binding</keyword>
<keyword evidence="6 9" id="KW-0418">Kinase</keyword>
<dbReference type="InterPro" id="IPR031322">
    <property type="entry name" value="Shikimate/glucono_kinase"/>
</dbReference>
<evidence type="ECO:0000313" key="10">
    <source>
        <dbReference type="EMBL" id="ALE02286.1"/>
    </source>
</evidence>
<dbReference type="OrthoDB" id="9795716at2"/>
<comment type="catalytic activity">
    <reaction evidence="8 9">
        <text>D-gluconate + ATP = 6-phospho-D-gluconate + ADP + H(+)</text>
        <dbReference type="Rhea" id="RHEA:19433"/>
        <dbReference type="ChEBI" id="CHEBI:15378"/>
        <dbReference type="ChEBI" id="CHEBI:18391"/>
        <dbReference type="ChEBI" id="CHEBI:30616"/>
        <dbReference type="ChEBI" id="CHEBI:58759"/>
        <dbReference type="ChEBI" id="CHEBI:456216"/>
        <dbReference type="EC" id="2.7.1.12"/>
    </reaction>
</comment>
<keyword evidence="11" id="KW-1185">Reference proteome</keyword>
<sequence>MLYLIMGVSGSGKSSVGVNLAKTRSIPFYDADDFHNYLNIEKMKQGQSLNDLDRMPWLNLLSSKIKEWNEKGDSVLACSALKQSYRKLLSIDNEITFIFLDGSYDLIFERLSKRKDHFFSKEMLSNQFLDLEKPKDCIKIPIDQSLKDICSMINKKITYLNNYL</sequence>
<dbReference type="AlphaFoldDB" id="A0A0M5KRZ2"/>
<dbReference type="RefSeq" id="WP_082345027.1">
    <property type="nucleotide sequence ID" value="NZ_CP006911.1"/>
</dbReference>
<dbReference type="NCBIfam" id="TIGR01313">
    <property type="entry name" value="therm_gnt_kin"/>
    <property type="match status" value="1"/>
</dbReference>
<organism evidence="10 11">
    <name type="scientific">Candidatus Pseudothioglobus singularis PS1</name>
    <dbReference type="NCBI Taxonomy" id="1125411"/>
    <lineage>
        <taxon>Bacteria</taxon>
        <taxon>Pseudomonadati</taxon>
        <taxon>Pseudomonadota</taxon>
        <taxon>Gammaproteobacteria</taxon>
        <taxon>Candidatus Pseudothioglobaceae</taxon>
        <taxon>Candidatus Pseudothioglobus</taxon>
    </lineage>
</organism>
<dbReference type="PANTHER" id="PTHR43442:SF3">
    <property type="entry name" value="GLUCONOKINASE-RELATED"/>
    <property type="match status" value="1"/>
</dbReference>
<evidence type="ECO:0000256" key="8">
    <source>
        <dbReference type="ARBA" id="ARBA00048090"/>
    </source>
</evidence>
<evidence type="ECO:0000256" key="5">
    <source>
        <dbReference type="ARBA" id="ARBA00022741"/>
    </source>
</evidence>
<dbReference type="GO" id="GO:0046316">
    <property type="term" value="F:gluconokinase activity"/>
    <property type="evidence" value="ECO:0007669"/>
    <property type="project" value="UniProtKB-EC"/>
</dbReference>
<gene>
    <name evidence="10" type="ORF">W908_06920</name>
</gene>
<dbReference type="EMBL" id="CP006911">
    <property type="protein sequence ID" value="ALE02286.1"/>
    <property type="molecule type" value="Genomic_DNA"/>
</dbReference>
<dbReference type="GO" id="GO:0005975">
    <property type="term" value="P:carbohydrate metabolic process"/>
    <property type="evidence" value="ECO:0007669"/>
    <property type="project" value="InterPro"/>
</dbReference>
<dbReference type="Gene3D" id="3.40.50.300">
    <property type="entry name" value="P-loop containing nucleotide triphosphate hydrolases"/>
    <property type="match status" value="1"/>
</dbReference>
<evidence type="ECO:0000256" key="2">
    <source>
        <dbReference type="ARBA" id="ARBA00008420"/>
    </source>
</evidence>
<evidence type="ECO:0000256" key="9">
    <source>
        <dbReference type="RuleBase" id="RU363066"/>
    </source>
</evidence>
<proteinExistence type="inferred from homology"/>
<protein>
    <recommendedName>
        <fullName evidence="3 9">Gluconokinase</fullName>
        <ecNumber evidence="3 9">2.7.1.12</ecNumber>
    </recommendedName>
</protein>
<evidence type="ECO:0000256" key="1">
    <source>
        <dbReference type="ARBA" id="ARBA00004761"/>
    </source>
</evidence>
<evidence type="ECO:0000256" key="7">
    <source>
        <dbReference type="ARBA" id="ARBA00022840"/>
    </source>
</evidence>
<dbReference type="CDD" id="cd02021">
    <property type="entry name" value="GntK"/>
    <property type="match status" value="1"/>
</dbReference>
<comment type="similarity">
    <text evidence="2 9">Belongs to the gluconokinase GntK/GntV family.</text>
</comment>
<evidence type="ECO:0000256" key="6">
    <source>
        <dbReference type="ARBA" id="ARBA00022777"/>
    </source>
</evidence>
<dbReference type="GO" id="GO:0005737">
    <property type="term" value="C:cytoplasm"/>
    <property type="evidence" value="ECO:0007669"/>
    <property type="project" value="TreeGrafter"/>
</dbReference>
<dbReference type="EC" id="2.7.1.12" evidence="3 9"/>
<dbReference type="STRING" id="1125411.W908_06920"/>
<name>A0A0M5KRZ2_9GAMM</name>
<keyword evidence="4 9" id="KW-0808">Transferase</keyword>
<dbReference type="KEGG" id="tsn:W908_06920"/>
<dbReference type="InterPro" id="IPR006001">
    <property type="entry name" value="Therm_gnt_kin"/>
</dbReference>
<reference evidence="10 11" key="1">
    <citation type="journal article" date="2015" name="Genome Announc.">
        <title>Genome Sequence of 'Candidatus Thioglobus singularis' Strain PS1, a Mixotroph from the SUP05 Clade of Marine Gammaproteobacteria.</title>
        <authorList>
            <person name="Marshall K.T."/>
            <person name="Morris R.M."/>
        </authorList>
    </citation>
    <scope>NUCLEOTIDE SEQUENCE [LARGE SCALE GENOMIC DNA]</scope>
    <source>
        <strain evidence="10 11">PS1</strain>
    </source>
</reference>
<accession>A0A0M5KRZ2</accession>
<dbReference type="InterPro" id="IPR027417">
    <property type="entry name" value="P-loop_NTPase"/>
</dbReference>